<keyword evidence="1" id="KW-0732">Signal</keyword>
<feature type="signal peptide" evidence="1">
    <location>
        <begin position="1"/>
        <end position="26"/>
    </location>
</feature>
<sequence length="87" mass="9760">MRFSTSVFSVVVIAVFLCMLDKHVVGGVDCYSSCPLTYNPVCGFNGDEYVRFNTMCELERTNSCKNRGEFKVIEGECLTRQAFTPPT</sequence>
<dbReference type="CDD" id="cd00104">
    <property type="entry name" value="KAZAL_FS"/>
    <property type="match status" value="1"/>
</dbReference>
<feature type="domain" description="Kazal-like" evidence="2">
    <location>
        <begin position="24"/>
        <end position="79"/>
    </location>
</feature>
<dbReference type="EMBL" id="HP429306">
    <property type="protein sequence ID" value="ADN29806.1"/>
    <property type="molecule type" value="mRNA"/>
</dbReference>
<proteinExistence type="evidence at transcript level"/>
<evidence type="ECO:0000256" key="1">
    <source>
        <dbReference type="SAM" id="SignalP"/>
    </source>
</evidence>
<accession>E2J788</accession>
<dbReference type="AlphaFoldDB" id="E2J788"/>
<dbReference type="InterPro" id="IPR002350">
    <property type="entry name" value="Kazal_dom"/>
</dbReference>
<dbReference type="InterPro" id="IPR036058">
    <property type="entry name" value="Kazal_dom_sf"/>
</dbReference>
<reference evidence="3" key="1">
    <citation type="journal article" date="2012" name="Am. J. Trop. Med. Hyg.">
        <title>An insight into the sialotranscriptome of Triatoma matogrossensis, a kissing bug associated with fogo selvagem in South America.</title>
        <authorList>
            <person name="Assumpcao T.C."/>
            <person name="Eaton D.P."/>
            <person name="Pham V.M."/>
            <person name="Francischetti I.M."/>
            <person name="Aoki V."/>
            <person name="Hans-Filho G."/>
            <person name="Rivitti E.A."/>
            <person name="Valenzuela J.G."/>
            <person name="Diaz L.A."/>
            <person name="Ribeiro J.M."/>
        </authorList>
    </citation>
    <scope>NUCLEOTIDE SEQUENCE</scope>
    <source>
        <tissue evidence="3">Salivary gland</tissue>
    </source>
</reference>
<dbReference type="SUPFAM" id="SSF100895">
    <property type="entry name" value="Kazal-type serine protease inhibitors"/>
    <property type="match status" value="1"/>
</dbReference>
<protein>
    <submittedName>
        <fullName evidence="3">Salivary kazaltype proteinase inhibitor</fullName>
    </submittedName>
</protein>
<dbReference type="Gene3D" id="3.30.60.30">
    <property type="match status" value="1"/>
</dbReference>
<evidence type="ECO:0000259" key="2">
    <source>
        <dbReference type="PROSITE" id="PS51465"/>
    </source>
</evidence>
<organism evidence="3">
    <name type="scientific">Triatoma matogrossensis</name>
    <dbReference type="NCBI Taxonomy" id="162370"/>
    <lineage>
        <taxon>Eukaryota</taxon>
        <taxon>Metazoa</taxon>
        <taxon>Ecdysozoa</taxon>
        <taxon>Arthropoda</taxon>
        <taxon>Hexapoda</taxon>
        <taxon>Insecta</taxon>
        <taxon>Pterygota</taxon>
        <taxon>Neoptera</taxon>
        <taxon>Paraneoptera</taxon>
        <taxon>Hemiptera</taxon>
        <taxon>Heteroptera</taxon>
        <taxon>Panheteroptera</taxon>
        <taxon>Cimicomorpha</taxon>
        <taxon>Reduviidae</taxon>
        <taxon>Triatominae</taxon>
        <taxon>Triatoma</taxon>
    </lineage>
</organism>
<dbReference type="Pfam" id="PF07648">
    <property type="entry name" value="Kazal_2"/>
    <property type="match status" value="1"/>
</dbReference>
<dbReference type="PROSITE" id="PS51465">
    <property type="entry name" value="KAZAL_2"/>
    <property type="match status" value="1"/>
</dbReference>
<feature type="chain" id="PRO_5003160045" evidence="1">
    <location>
        <begin position="27"/>
        <end position="87"/>
    </location>
</feature>
<name>E2J788_9HEMI</name>
<evidence type="ECO:0000313" key="3">
    <source>
        <dbReference type="EMBL" id="ADN29806.1"/>
    </source>
</evidence>